<organism evidence="1 2">
    <name type="scientific">Neophaeococcomyces mojaviensis</name>
    <dbReference type="NCBI Taxonomy" id="3383035"/>
    <lineage>
        <taxon>Eukaryota</taxon>
        <taxon>Fungi</taxon>
        <taxon>Dikarya</taxon>
        <taxon>Ascomycota</taxon>
        <taxon>Pezizomycotina</taxon>
        <taxon>Eurotiomycetes</taxon>
        <taxon>Chaetothyriomycetidae</taxon>
        <taxon>Chaetothyriales</taxon>
        <taxon>Chaetothyriales incertae sedis</taxon>
        <taxon>Neophaeococcomyces</taxon>
    </lineage>
</organism>
<protein>
    <submittedName>
        <fullName evidence="1">Uncharacterized protein</fullName>
    </submittedName>
</protein>
<proteinExistence type="predicted"/>
<sequence length="233" mass="24485">MWFSGTKTRSKTHCAAQFLLRDSLLRVEAVRKGRKGGGAAAACNVTGPQEAVPDVNEAVLEHRCTPEVAPELTTVVNAEAVSVLTSEPEQTLGEETTTERPVDTSPDLSSKPASTATAATAPVDSEPTIHKATLEVALDSVAVLDGAPRRTPEASSDVPREPAEDSASTAEAEPESEPNEEADPALNVAPVLTSNHAAEAAEAVEAPTPTEKHAEKIVAERESLAEQLEKLQR</sequence>
<reference evidence="1" key="1">
    <citation type="submission" date="2022-10" db="EMBL/GenBank/DDBJ databases">
        <title>Culturing micro-colonial fungi from biological soil crusts in the Mojave desert and describing Neophaeococcomyces mojavensis, and introducing the new genera and species Taxawa tesnikishii.</title>
        <authorList>
            <person name="Kurbessoian T."/>
            <person name="Stajich J.E."/>
        </authorList>
    </citation>
    <scope>NUCLEOTIDE SEQUENCE</scope>
    <source>
        <strain evidence="1">JES_112</strain>
    </source>
</reference>
<name>A0ACC2ZZB1_9EURO</name>
<dbReference type="Proteomes" id="UP001172386">
    <property type="component" value="Unassembled WGS sequence"/>
</dbReference>
<evidence type="ECO:0000313" key="2">
    <source>
        <dbReference type="Proteomes" id="UP001172386"/>
    </source>
</evidence>
<evidence type="ECO:0000313" key="1">
    <source>
        <dbReference type="EMBL" id="KAJ9653078.1"/>
    </source>
</evidence>
<keyword evidence="2" id="KW-1185">Reference proteome</keyword>
<dbReference type="EMBL" id="JAPDRQ010000168">
    <property type="protein sequence ID" value="KAJ9653078.1"/>
    <property type="molecule type" value="Genomic_DNA"/>
</dbReference>
<accession>A0ACC2ZZB1</accession>
<gene>
    <name evidence="1" type="ORF">H2198_007692</name>
</gene>
<comment type="caution">
    <text evidence="1">The sequence shown here is derived from an EMBL/GenBank/DDBJ whole genome shotgun (WGS) entry which is preliminary data.</text>
</comment>